<organism evidence="1 2">
    <name type="scientific">Skermanella cutis</name>
    <dbReference type="NCBI Taxonomy" id="2775420"/>
    <lineage>
        <taxon>Bacteria</taxon>
        <taxon>Pseudomonadati</taxon>
        <taxon>Pseudomonadota</taxon>
        <taxon>Alphaproteobacteria</taxon>
        <taxon>Rhodospirillales</taxon>
        <taxon>Azospirillaceae</taxon>
        <taxon>Skermanella</taxon>
    </lineage>
</organism>
<accession>A0ABX7BAZ6</accession>
<sequence>MKYTHMALLVTATLLASGCDKIKEFLPPDLPPAPVVKEAKWLDQNWSQADRHWFHHATQGTSTFPIPYSWFVALEQPEITIFSAAPLLRDETYLSRFGFIPSPKATPGLAAADSNRWGQKAGEVNPDMLPVGFARTPGYDDPATGRKLPDQVGLTCAACHTGHLEYKGVSLRFDGGTAPVDFGKFQTVLGLSLAYTKYLPFRFGRFADRVLGPNHTADQKAELKAQLDALIVAGEVLSKKMKELPGADAAEGFARLDALTRIGNAVFVNALVGAKDAPGFDPWQNFARISAPVKFPHTWNTSWFDWVQYDASIMQPMVRNAGEALGVAAKINLTNPGRELYASSVQVGNIHDMEEMLAGSDPLRKVPGPDGQEVPQGFNGLLAPTWPAKEFGAIDPARRDEGRKLYRDLCQGCHLPPVNDPDKEFWSDKYWTELPQATGKYLKVTQVPISFVGTDPGQAEILQTRTVTVPPYVAIDYKDPCAPPSADAAQPVTTTSFAAALGYTVQRATETWYLNNKVPPERQEEMNGNRANCLQAKAVYKARPLDGIWAVPPFLHNGSVPTLHDLLLPAAQRPKSFCLGGREYDPKKLGYEASCATGTTVVDTTVAGSLNTGHEFKDGPKGNGVIGRALSEAERMALLEYLKSL</sequence>
<keyword evidence="2" id="KW-1185">Reference proteome</keyword>
<name>A0ABX7BAZ6_9PROT</name>
<dbReference type="RefSeq" id="WP_201078072.1">
    <property type="nucleotide sequence ID" value="NZ_CP067420.1"/>
</dbReference>
<dbReference type="NCBIfam" id="NF040606">
    <property type="entry name" value="CytoC_perox"/>
    <property type="match status" value="1"/>
</dbReference>
<dbReference type="InterPro" id="IPR047758">
    <property type="entry name" value="CytoC_perox"/>
</dbReference>
<proteinExistence type="predicted"/>
<dbReference type="SUPFAM" id="SSF46626">
    <property type="entry name" value="Cytochrome c"/>
    <property type="match status" value="1"/>
</dbReference>
<dbReference type="Proteomes" id="UP000595197">
    <property type="component" value="Chromosome"/>
</dbReference>
<dbReference type="InterPro" id="IPR036909">
    <property type="entry name" value="Cyt_c-like_dom_sf"/>
</dbReference>
<gene>
    <name evidence="1" type="ORF">IGS68_05945</name>
</gene>
<protein>
    <recommendedName>
        <fullName evidence="3">Cytochrome c domain-containing protein</fullName>
    </recommendedName>
</protein>
<evidence type="ECO:0000313" key="2">
    <source>
        <dbReference type="Proteomes" id="UP000595197"/>
    </source>
</evidence>
<dbReference type="PROSITE" id="PS51257">
    <property type="entry name" value="PROKAR_LIPOPROTEIN"/>
    <property type="match status" value="1"/>
</dbReference>
<dbReference type="InterPro" id="IPR051395">
    <property type="entry name" value="Cytochrome_c_Peroxidase/MauG"/>
</dbReference>
<dbReference type="Gene3D" id="1.10.760.10">
    <property type="entry name" value="Cytochrome c-like domain"/>
    <property type="match status" value="1"/>
</dbReference>
<evidence type="ECO:0000313" key="1">
    <source>
        <dbReference type="EMBL" id="QQP90765.1"/>
    </source>
</evidence>
<evidence type="ECO:0008006" key="3">
    <source>
        <dbReference type="Google" id="ProtNLM"/>
    </source>
</evidence>
<reference evidence="1" key="1">
    <citation type="submission" date="2021-02" db="EMBL/GenBank/DDBJ databases">
        <title>Skermanella TT6 skin isolate.</title>
        <authorList>
            <person name="Lee K."/>
            <person name="Ganzorig M."/>
        </authorList>
    </citation>
    <scope>NUCLEOTIDE SEQUENCE</scope>
    <source>
        <strain evidence="1">TT6</strain>
    </source>
</reference>
<dbReference type="PANTHER" id="PTHR30600">
    <property type="entry name" value="CYTOCHROME C PEROXIDASE-RELATED"/>
    <property type="match status" value="1"/>
</dbReference>
<dbReference type="EMBL" id="CP067420">
    <property type="protein sequence ID" value="QQP90765.1"/>
    <property type="molecule type" value="Genomic_DNA"/>
</dbReference>
<dbReference type="PANTHER" id="PTHR30600:SF9">
    <property type="entry name" value="BLR7738 PROTEIN"/>
    <property type="match status" value="1"/>
</dbReference>
<dbReference type="Pfam" id="PF21419">
    <property type="entry name" value="RoxA-like_Cyt-c"/>
    <property type="match status" value="1"/>
</dbReference>